<gene>
    <name evidence="1" type="ORF">Poly30_10640</name>
</gene>
<reference evidence="1 2" key="1">
    <citation type="submission" date="2019-02" db="EMBL/GenBank/DDBJ databases">
        <title>Deep-cultivation of Planctomycetes and their phenomic and genomic characterization uncovers novel biology.</title>
        <authorList>
            <person name="Wiegand S."/>
            <person name="Jogler M."/>
            <person name="Boedeker C."/>
            <person name="Pinto D."/>
            <person name="Vollmers J."/>
            <person name="Rivas-Marin E."/>
            <person name="Kohn T."/>
            <person name="Peeters S.H."/>
            <person name="Heuer A."/>
            <person name="Rast P."/>
            <person name="Oberbeckmann S."/>
            <person name="Bunk B."/>
            <person name="Jeske O."/>
            <person name="Meyerdierks A."/>
            <person name="Storesund J.E."/>
            <person name="Kallscheuer N."/>
            <person name="Luecker S."/>
            <person name="Lage O.M."/>
            <person name="Pohl T."/>
            <person name="Merkel B.J."/>
            <person name="Hornburger P."/>
            <person name="Mueller R.-W."/>
            <person name="Bruemmer F."/>
            <person name="Labrenz M."/>
            <person name="Spormann A.M."/>
            <person name="Op den Camp H."/>
            <person name="Overmann J."/>
            <person name="Amann R."/>
            <person name="Jetten M.S.M."/>
            <person name="Mascher T."/>
            <person name="Medema M.H."/>
            <person name="Devos D.P."/>
            <person name="Kaster A.-K."/>
            <person name="Ovreas L."/>
            <person name="Rohde M."/>
            <person name="Galperin M.Y."/>
            <person name="Jogler C."/>
        </authorList>
    </citation>
    <scope>NUCLEOTIDE SEQUENCE [LARGE SCALE GENOMIC DNA]</scope>
    <source>
        <strain evidence="1 2">Poly30</strain>
    </source>
</reference>
<sequence length="176" mass="19227">MALKPQDLVVCLQLALPDYPEEWTYPELAGRLKLSISESNAATHRASAARLLTSGSGRSEKPRPVRASLLRFLEGGVPFAFYAHPGEMVRGVPTAHWAPPLSEQLVAMPQSLLVWPSAKGKARGQSLRPLYKTVPEAAAESESLYAALALVDALRVGRQRERKLAMSELSKLLESK</sequence>
<evidence type="ECO:0000313" key="2">
    <source>
        <dbReference type="Proteomes" id="UP000320390"/>
    </source>
</evidence>
<dbReference type="AlphaFoldDB" id="A0A518EN94"/>
<accession>A0A518EN94</accession>
<keyword evidence="2" id="KW-1185">Reference proteome</keyword>
<name>A0A518EN94_9BACT</name>
<proteinExistence type="predicted"/>
<dbReference type="Proteomes" id="UP000320390">
    <property type="component" value="Chromosome"/>
</dbReference>
<protein>
    <submittedName>
        <fullName evidence="1">Uncharacterized protein</fullName>
    </submittedName>
</protein>
<evidence type="ECO:0000313" key="1">
    <source>
        <dbReference type="EMBL" id="QDV05566.1"/>
    </source>
</evidence>
<organism evidence="1 2">
    <name type="scientific">Saltatorellus ferox</name>
    <dbReference type="NCBI Taxonomy" id="2528018"/>
    <lineage>
        <taxon>Bacteria</taxon>
        <taxon>Pseudomonadati</taxon>
        <taxon>Planctomycetota</taxon>
        <taxon>Planctomycetia</taxon>
        <taxon>Planctomycetia incertae sedis</taxon>
        <taxon>Saltatorellus</taxon>
    </lineage>
</organism>
<dbReference type="EMBL" id="CP036434">
    <property type="protein sequence ID" value="QDV05566.1"/>
    <property type="molecule type" value="Genomic_DNA"/>
</dbReference>